<reference evidence="14 15" key="1">
    <citation type="journal article" date="2016" name="Sci. Rep.">
        <title>Penicillium arizonense, a new, genome sequenced fungal species, reveals a high chemical diversity in secreted metabolites.</title>
        <authorList>
            <person name="Grijseels S."/>
            <person name="Nielsen J.C."/>
            <person name="Randelovic M."/>
            <person name="Nielsen J."/>
            <person name="Nielsen K.F."/>
            <person name="Workman M."/>
            <person name="Frisvad J.C."/>
        </authorList>
    </citation>
    <scope>NUCLEOTIDE SEQUENCE [LARGE SCALE GENOMIC DNA]</scope>
    <source>
        <strain evidence="14 15">CBS 141311</strain>
    </source>
</reference>
<dbReference type="InterPro" id="IPR018222">
    <property type="entry name" value="Nuclear_transport_factor_2_euk"/>
</dbReference>
<dbReference type="InterPro" id="IPR030217">
    <property type="entry name" value="NXF_fam"/>
</dbReference>
<keyword evidence="4" id="KW-0963">Cytoplasm</keyword>
<dbReference type="Pfam" id="PF22602">
    <property type="entry name" value="NXF_NTF2"/>
    <property type="match status" value="1"/>
</dbReference>
<evidence type="ECO:0000256" key="10">
    <source>
        <dbReference type="ARBA" id="ARBA00069694"/>
    </source>
</evidence>
<dbReference type="EMBL" id="LXJU01000021">
    <property type="protein sequence ID" value="OGE49554.1"/>
    <property type="molecule type" value="Genomic_DNA"/>
</dbReference>
<dbReference type="SUPFAM" id="SSF54427">
    <property type="entry name" value="NTF2-like"/>
    <property type="match status" value="1"/>
</dbReference>
<dbReference type="GO" id="GO:0003723">
    <property type="term" value="F:RNA binding"/>
    <property type="evidence" value="ECO:0007669"/>
    <property type="project" value="TreeGrafter"/>
</dbReference>
<evidence type="ECO:0000256" key="6">
    <source>
        <dbReference type="ARBA" id="ARBA00022737"/>
    </source>
</evidence>
<protein>
    <recommendedName>
        <fullName evidence="10">mRNA export factor MEX67</fullName>
    </recommendedName>
</protein>
<dbReference type="InterPro" id="IPR002075">
    <property type="entry name" value="NTF2_dom"/>
</dbReference>
<evidence type="ECO:0000256" key="9">
    <source>
        <dbReference type="ARBA" id="ARBA00055253"/>
    </source>
</evidence>
<dbReference type="PANTHER" id="PTHR10662">
    <property type="entry name" value="NUCLEAR RNA EXPORT FACTOR"/>
    <property type="match status" value="1"/>
</dbReference>
<organism evidence="14 15">
    <name type="scientific">Penicillium arizonense</name>
    <dbReference type="NCBI Taxonomy" id="1835702"/>
    <lineage>
        <taxon>Eukaryota</taxon>
        <taxon>Fungi</taxon>
        <taxon>Dikarya</taxon>
        <taxon>Ascomycota</taxon>
        <taxon>Pezizomycotina</taxon>
        <taxon>Eurotiomycetes</taxon>
        <taxon>Eurotiomycetidae</taxon>
        <taxon>Eurotiales</taxon>
        <taxon>Aspergillaceae</taxon>
        <taxon>Penicillium</taxon>
    </lineage>
</organism>
<evidence type="ECO:0000256" key="7">
    <source>
        <dbReference type="ARBA" id="ARBA00022816"/>
    </source>
</evidence>
<accession>A0A1F5L8K6</accession>
<comment type="function">
    <text evidence="9">Involved in the export of mRNA from the nucleus to the cytoplasm.</text>
</comment>
<dbReference type="GO" id="GO:0016973">
    <property type="term" value="P:poly(A)+ mRNA export from nucleus"/>
    <property type="evidence" value="ECO:0007669"/>
    <property type="project" value="TreeGrafter"/>
</dbReference>
<evidence type="ECO:0000256" key="3">
    <source>
        <dbReference type="ARBA" id="ARBA00022448"/>
    </source>
</evidence>
<evidence type="ECO:0000256" key="5">
    <source>
        <dbReference type="ARBA" id="ARBA00022614"/>
    </source>
</evidence>
<evidence type="ECO:0000256" key="8">
    <source>
        <dbReference type="ARBA" id="ARBA00023242"/>
    </source>
</evidence>
<evidence type="ECO:0000259" key="12">
    <source>
        <dbReference type="PROSITE" id="PS50177"/>
    </source>
</evidence>
<keyword evidence="5" id="KW-0433">Leucine-rich repeat</keyword>
<evidence type="ECO:0000256" key="2">
    <source>
        <dbReference type="ARBA" id="ARBA00009285"/>
    </source>
</evidence>
<dbReference type="FunFam" id="3.10.450.50:FF:000013">
    <property type="entry name" value="mRNA export factor mex67"/>
    <property type="match status" value="1"/>
</dbReference>
<dbReference type="GeneID" id="34579876"/>
<dbReference type="CDD" id="cd14342">
    <property type="entry name" value="UBA_TAP-C"/>
    <property type="match status" value="1"/>
</dbReference>
<feature type="domain" description="TAP-C" evidence="13">
    <location>
        <begin position="618"/>
        <end position="673"/>
    </location>
</feature>
<keyword evidence="6" id="KW-0677">Repeat</keyword>
<evidence type="ECO:0000313" key="14">
    <source>
        <dbReference type="EMBL" id="OGE49554.1"/>
    </source>
</evidence>
<dbReference type="OrthoDB" id="25872at2759"/>
<evidence type="ECO:0000259" key="13">
    <source>
        <dbReference type="PROSITE" id="PS51281"/>
    </source>
</evidence>
<dbReference type="FunFam" id="3.80.10.10:FF:000296">
    <property type="entry name" value="mRNA export factor MEX67"/>
    <property type="match status" value="1"/>
</dbReference>
<name>A0A1F5L8K6_PENAI</name>
<dbReference type="Gene3D" id="3.10.450.50">
    <property type="match status" value="1"/>
</dbReference>
<feature type="compositionally biased region" description="Polar residues" evidence="11">
    <location>
        <begin position="95"/>
        <end position="112"/>
    </location>
</feature>
<evidence type="ECO:0000256" key="4">
    <source>
        <dbReference type="ARBA" id="ARBA00022490"/>
    </source>
</evidence>
<dbReference type="PROSITE" id="PS50177">
    <property type="entry name" value="NTF2_DOMAIN"/>
    <property type="match status" value="1"/>
</dbReference>
<keyword evidence="3" id="KW-0813">Transport</keyword>
<evidence type="ECO:0000256" key="1">
    <source>
        <dbReference type="ARBA" id="ARBA00004123"/>
    </source>
</evidence>
<dbReference type="PANTHER" id="PTHR10662:SF22">
    <property type="entry name" value="NUCLEAR RNA EXPORT FACTOR 1"/>
    <property type="match status" value="1"/>
</dbReference>
<comment type="subcellular location">
    <subcellularLocation>
        <location evidence="1">Nucleus</location>
    </subcellularLocation>
</comment>
<proteinExistence type="inferred from homology"/>
<evidence type="ECO:0000256" key="11">
    <source>
        <dbReference type="SAM" id="MobiDB-lite"/>
    </source>
</evidence>
<keyword evidence="15" id="KW-1185">Reference proteome</keyword>
<comment type="caution">
    <text evidence="14">The sequence shown here is derived from an EMBL/GenBank/DDBJ whole genome shotgun (WGS) entry which is preliminary data.</text>
</comment>
<dbReference type="PROSITE" id="PS51281">
    <property type="entry name" value="TAP_C"/>
    <property type="match status" value="1"/>
</dbReference>
<gene>
    <name evidence="14" type="ORF">PENARI_c021G00316</name>
</gene>
<keyword evidence="8" id="KW-0539">Nucleus</keyword>
<dbReference type="Pfam" id="PF24048">
    <property type="entry name" value="LRR_NXF1-5"/>
    <property type="match status" value="1"/>
</dbReference>
<dbReference type="InterPro" id="IPR057125">
    <property type="entry name" value="NXF1/2/3/5-like_LRR"/>
</dbReference>
<dbReference type="SMART" id="SM00804">
    <property type="entry name" value="TAP_C"/>
    <property type="match status" value="1"/>
</dbReference>
<evidence type="ECO:0000313" key="15">
    <source>
        <dbReference type="Proteomes" id="UP000177622"/>
    </source>
</evidence>
<dbReference type="GO" id="GO:0042272">
    <property type="term" value="C:nuclear RNA export factor complex"/>
    <property type="evidence" value="ECO:0007669"/>
    <property type="project" value="UniProtKB-ARBA"/>
</dbReference>
<dbReference type="FunFam" id="1.10.8.10:FF:000018">
    <property type="entry name" value="Nuclear RNA export factor 1"/>
    <property type="match status" value="1"/>
</dbReference>
<dbReference type="InterPro" id="IPR005637">
    <property type="entry name" value="TAP_C_dom"/>
</dbReference>
<dbReference type="Proteomes" id="UP000177622">
    <property type="component" value="Unassembled WGS sequence"/>
</dbReference>
<dbReference type="STRING" id="1835702.A0A1F5L8K6"/>
<dbReference type="InterPro" id="IPR032710">
    <property type="entry name" value="NTF2-like_dom_sf"/>
</dbReference>
<dbReference type="Pfam" id="PF03943">
    <property type="entry name" value="TAP_C"/>
    <property type="match status" value="1"/>
</dbReference>
<dbReference type="InterPro" id="IPR032675">
    <property type="entry name" value="LRR_dom_sf"/>
</dbReference>
<sequence>MPSMKSRRGGGSDRGGIRKRGPTRTDRDGDMDMDAGGSRAKGSRPESSRSGAGGVRPPAPRSGGTTAGGRSSGRANRGGRVQSRDKTMDAIQRAIASTESQATIRQNRQNDNNSRKRESVPFSVRGWKQSKVASDKDGGVGSVISFLERRLNSLTKTGPRARITKSRVEGDTVVAFVHPDLVDTMLRINNNTFAGINISVEPYDPNTMIDHEIAAVETGPGSTADTKAKMTTILSKRFYPDTKLLDMSKLASDPDLQAMGIFNTTSTESKFFPALMKVWDMGFKSPSERRAAVESASLADNQLNNITVVTTLAQAVPDIKNLDLSNNNLKDAQSMIGWRWKFRSLEFLDMTGNPFCADPEFKDTMLKWYPRLQKLNNVQVRTPEEVAAQKKTPIPVRPPHFLDESQIGETFVRGFFTGYDNDRNTVINNVYDENSVFSLNINTSAPRAPNSETAAWDEYIKKSRNLQKINHLSARMSRSFKGAEKIREVWNALPPTRHPDMTAFPEKWLIECNPVPGLPDPTGQSPTGVGGLLLTIHGHLEESVGGKVEMRSFDRTFVIGPGAVPGAIRVVSDMFCLRAYGGHEAWIPETPEIPQTIAPPAPGPVPAAPGAAPGVEQAQREQLIAQMSAKSGMTPQFSEMALSSNNWNPELAWKNFEQLKAQNQLPPTAFLAPA</sequence>
<dbReference type="RefSeq" id="XP_022485005.1">
    <property type="nucleotide sequence ID" value="XM_022635142.1"/>
</dbReference>
<dbReference type="SUPFAM" id="SSF46934">
    <property type="entry name" value="UBA-like"/>
    <property type="match status" value="1"/>
</dbReference>
<comment type="similarity">
    <text evidence="2">Belongs to the NXF family.</text>
</comment>
<dbReference type="AlphaFoldDB" id="A0A1F5L8K6"/>
<dbReference type="SUPFAM" id="SSF52058">
    <property type="entry name" value="L domain-like"/>
    <property type="match status" value="1"/>
</dbReference>
<keyword evidence="7" id="KW-0509">mRNA transport</keyword>
<dbReference type="Gene3D" id="1.10.8.10">
    <property type="entry name" value="DNA helicase RuvA subunit, C-terminal domain"/>
    <property type="match status" value="1"/>
</dbReference>
<dbReference type="InterPro" id="IPR009060">
    <property type="entry name" value="UBA-like_sf"/>
</dbReference>
<dbReference type="Gene3D" id="3.80.10.10">
    <property type="entry name" value="Ribonuclease Inhibitor"/>
    <property type="match status" value="1"/>
</dbReference>
<feature type="region of interest" description="Disordered" evidence="11">
    <location>
        <begin position="1"/>
        <end position="123"/>
    </location>
</feature>
<feature type="domain" description="NTF2" evidence="12">
    <location>
        <begin position="407"/>
        <end position="577"/>
    </location>
</feature>